<dbReference type="Pfam" id="PF13468">
    <property type="entry name" value="Glyoxalase_3"/>
    <property type="match status" value="1"/>
</dbReference>
<evidence type="ECO:0000313" key="2">
    <source>
        <dbReference type="EMBL" id="NIF21640.1"/>
    </source>
</evidence>
<keyword evidence="3" id="KW-1185">Reference proteome</keyword>
<accession>A0ABX0REI7</accession>
<comment type="caution">
    <text evidence="2">The sequence shown here is derived from an EMBL/GenBank/DDBJ whole genome shotgun (WGS) entry which is preliminary data.</text>
</comment>
<organism evidence="2 3">
    <name type="scientific">Candidatus Pantoea multigeneris</name>
    <dbReference type="NCBI Taxonomy" id="2608357"/>
    <lineage>
        <taxon>Bacteria</taxon>
        <taxon>Pseudomonadati</taxon>
        <taxon>Pseudomonadota</taxon>
        <taxon>Gammaproteobacteria</taxon>
        <taxon>Enterobacterales</taxon>
        <taxon>Erwiniaceae</taxon>
        <taxon>Pantoea</taxon>
    </lineage>
</organism>
<dbReference type="InterPro" id="IPR029068">
    <property type="entry name" value="Glyas_Bleomycin-R_OHBP_Dase"/>
</dbReference>
<name>A0ABX0REI7_9GAMM</name>
<dbReference type="InterPro" id="IPR025870">
    <property type="entry name" value="Glyoxalase-like_dom"/>
</dbReference>
<dbReference type="Proteomes" id="UP001515683">
    <property type="component" value="Unassembled WGS sequence"/>
</dbReference>
<feature type="domain" description="Glyoxalase-like" evidence="1">
    <location>
        <begin position="26"/>
        <end position="200"/>
    </location>
</feature>
<dbReference type="EMBL" id="VWXF01000002">
    <property type="protein sequence ID" value="NIF21640.1"/>
    <property type="molecule type" value="Genomic_DNA"/>
</dbReference>
<evidence type="ECO:0000259" key="1">
    <source>
        <dbReference type="Pfam" id="PF13468"/>
    </source>
</evidence>
<dbReference type="Gene3D" id="3.10.180.10">
    <property type="entry name" value="2,3-Dihydroxybiphenyl 1,2-Dioxygenase, domain 1"/>
    <property type="match status" value="1"/>
</dbReference>
<reference evidence="2 3" key="1">
    <citation type="journal article" date="2019" name="bioRxiv">
        <title>Bacteria contribute to plant secondary compound degradation in a generalist herbivore system.</title>
        <authorList>
            <person name="Francoeur C.B."/>
            <person name="Khadempour L."/>
            <person name="Moreira-Soto R.D."/>
            <person name="Gotting K."/>
            <person name="Book A.J."/>
            <person name="Pinto-Tomas A.A."/>
            <person name="Keefover-Ring K."/>
            <person name="Currie C.R."/>
        </authorList>
    </citation>
    <scope>NUCLEOTIDE SEQUENCE [LARGE SCALE GENOMIC DNA]</scope>
    <source>
        <strain evidence="2">Acro-835</strain>
    </source>
</reference>
<protein>
    <submittedName>
        <fullName evidence="2">VOC family protein</fullName>
    </submittedName>
</protein>
<evidence type="ECO:0000313" key="3">
    <source>
        <dbReference type="Proteomes" id="UP001515683"/>
    </source>
</evidence>
<sequence length="256" mass="29216">MRDMYWHHSVSACLSRGGQIMLKCSHILCKVDNIHACVAQLEQAGFCVQWGGDPARAHNALVWFEEGPFLEFFELPRWFRWLSYPFGWRFGSSAGQRLRGWSQAGAGWCDVALEPEQYQPEAPLSLVQVSQHLQQQALAGSRVVKGRRKSVQGETVHYRFMMPRGEHLPFIVSHYHPLQRPVCIQHPNGARAVARVDFHLPVSSHRHLQRLLPSDRWLNSQQGERRCVSSVVLQGWQASPHTSGFIQSLFKSSQEA</sequence>
<gene>
    <name evidence="2" type="ORF">F3J40_08535</name>
</gene>
<proteinExistence type="predicted"/>